<feature type="domain" description="Outer membrane protein beta-barrel" evidence="3">
    <location>
        <begin position="8"/>
        <end position="222"/>
    </location>
</feature>
<evidence type="ECO:0000256" key="1">
    <source>
        <dbReference type="ARBA" id="ARBA00022729"/>
    </source>
</evidence>
<feature type="chain" id="PRO_5046697748" evidence="2">
    <location>
        <begin position="21"/>
        <end position="225"/>
    </location>
</feature>
<gene>
    <name evidence="4" type="ORF">IC610_05265</name>
</gene>
<dbReference type="RefSeq" id="WP_191735541.1">
    <property type="nucleotide sequence ID" value="NZ_JACYFS010000001.1"/>
</dbReference>
<dbReference type="Proteomes" id="UP000637299">
    <property type="component" value="Unassembled WGS sequence"/>
</dbReference>
<comment type="caution">
    <text evidence="4">The sequence shown here is derived from an EMBL/GenBank/DDBJ whole genome shotgun (WGS) entry which is preliminary data.</text>
</comment>
<dbReference type="Pfam" id="PF13505">
    <property type="entry name" value="OMP_b-brl"/>
    <property type="match status" value="1"/>
</dbReference>
<keyword evidence="5" id="KW-1185">Reference proteome</keyword>
<proteinExistence type="predicted"/>
<sequence>MKKLLLIASFAILGTTAANAQSIKFGPKAGYSYSMLKAKDGDGATFNANKSTFYAGGFVEYKFNDQFGIMGEVLYSPIGGKEEQTASGSANGVTVNASAKIDYKFGSVQVPVGLKFFPSENFAIAAGMNFGIITTAEGEYSVSGSTSGTGMDTSMTQNGVQDIKDQVKTLNLAPFVGAEFTLENGLFFDARYNLGVSNLVKNPSEGESVKNSFVQVGVGFKFGGN</sequence>
<reference evidence="4 5" key="1">
    <citation type="submission" date="2020-09" db="EMBL/GenBank/DDBJ databases">
        <title>Genome seq and assembly of Chryseobacterium sp.</title>
        <authorList>
            <person name="Chhetri G."/>
        </authorList>
    </citation>
    <scope>NUCLEOTIDE SEQUENCE [LARGE SCALE GENOMIC DNA]</scope>
    <source>
        <strain evidence="4 5">GCR10</strain>
    </source>
</reference>
<feature type="signal peptide" evidence="2">
    <location>
        <begin position="1"/>
        <end position="20"/>
    </location>
</feature>
<evidence type="ECO:0000259" key="3">
    <source>
        <dbReference type="Pfam" id="PF13505"/>
    </source>
</evidence>
<dbReference type="InterPro" id="IPR027385">
    <property type="entry name" value="Beta-barrel_OMP"/>
</dbReference>
<dbReference type="SUPFAM" id="SSF56925">
    <property type="entry name" value="OMPA-like"/>
    <property type="match status" value="1"/>
</dbReference>
<evidence type="ECO:0000313" key="4">
    <source>
        <dbReference type="EMBL" id="MBD8081833.1"/>
    </source>
</evidence>
<evidence type="ECO:0000313" key="5">
    <source>
        <dbReference type="Proteomes" id="UP000637299"/>
    </source>
</evidence>
<name>A0ABR8Z943_9FLAO</name>
<dbReference type="InterPro" id="IPR011250">
    <property type="entry name" value="OMP/PagP_B-barrel"/>
</dbReference>
<evidence type="ECO:0000256" key="2">
    <source>
        <dbReference type="SAM" id="SignalP"/>
    </source>
</evidence>
<dbReference type="EMBL" id="JACYFS010000001">
    <property type="protein sequence ID" value="MBD8081833.1"/>
    <property type="molecule type" value="Genomic_DNA"/>
</dbReference>
<accession>A0ABR8Z943</accession>
<keyword evidence="1 2" id="KW-0732">Signal</keyword>
<organism evidence="4 5">
    <name type="scientific">Chryseobacterium caseinilyticum</name>
    <dbReference type="NCBI Taxonomy" id="2771428"/>
    <lineage>
        <taxon>Bacteria</taxon>
        <taxon>Pseudomonadati</taxon>
        <taxon>Bacteroidota</taxon>
        <taxon>Flavobacteriia</taxon>
        <taxon>Flavobacteriales</taxon>
        <taxon>Weeksellaceae</taxon>
        <taxon>Chryseobacterium group</taxon>
        <taxon>Chryseobacterium</taxon>
    </lineage>
</organism>
<protein>
    <submittedName>
        <fullName evidence="4">PorT family protein</fullName>
    </submittedName>
</protein>